<comment type="similarity">
    <text evidence="2">Belongs to the G-protein coupled receptor 1 family.</text>
</comment>
<dbReference type="Gene3D" id="1.20.1070.10">
    <property type="entry name" value="Rhodopsin 7-helix transmembrane proteins"/>
    <property type="match status" value="1"/>
</dbReference>
<protein>
    <recommendedName>
        <fullName evidence="11">G-protein coupled receptors family 1 profile domain-containing protein</fullName>
    </recommendedName>
</protein>
<feature type="transmembrane region" description="Helical" evidence="10">
    <location>
        <begin position="119"/>
        <end position="143"/>
    </location>
</feature>
<gene>
    <name evidence="12" type="ORF">FJT64_000196</name>
</gene>
<evidence type="ECO:0000256" key="6">
    <source>
        <dbReference type="ARBA" id="ARBA00023040"/>
    </source>
</evidence>
<dbReference type="SUPFAM" id="SSF81321">
    <property type="entry name" value="Family A G protein-coupled receptor-like"/>
    <property type="match status" value="1"/>
</dbReference>
<evidence type="ECO:0000256" key="5">
    <source>
        <dbReference type="ARBA" id="ARBA00022989"/>
    </source>
</evidence>
<keyword evidence="13" id="KW-1185">Reference proteome</keyword>
<dbReference type="PANTHER" id="PTHR24228:SF59">
    <property type="entry name" value="NEUROPEPTIDE RECEPTOR 15"/>
    <property type="match status" value="1"/>
</dbReference>
<dbReference type="PROSITE" id="PS50262">
    <property type="entry name" value="G_PROTEIN_RECEP_F1_2"/>
    <property type="match status" value="1"/>
</dbReference>
<reference evidence="12 13" key="1">
    <citation type="submission" date="2019-07" db="EMBL/GenBank/DDBJ databases">
        <title>Draft genome assembly of a fouling barnacle, Amphibalanus amphitrite (Darwin, 1854): The first reference genome for Thecostraca.</title>
        <authorList>
            <person name="Kim W."/>
        </authorList>
    </citation>
    <scope>NUCLEOTIDE SEQUENCE [LARGE SCALE GENOMIC DNA]</scope>
    <source>
        <strain evidence="12">SNU_AA5</strain>
        <tissue evidence="12">Soma without cirri and trophi</tissue>
    </source>
</reference>
<organism evidence="12 13">
    <name type="scientific">Amphibalanus amphitrite</name>
    <name type="common">Striped barnacle</name>
    <name type="synonym">Balanus amphitrite</name>
    <dbReference type="NCBI Taxonomy" id="1232801"/>
    <lineage>
        <taxon>Eukaryota</taxon>
        <taxon>Metazoa</taxon>
        <taxon>Ecdysozoa</taxon>
        <taxon>Arthropoda</taxon>
        <taxon>Crustacea</taxon>
        <taxon>Multicrustacea</taxon>
        <taxon>Cirripedia</taxon>
        <taxon>Thoracica</taxon>
        <taxon>Thoracicalcarea</taxon>
        <taxon>Balanomorpha</taxon>
        <taxon>Balanoidea</taxon>
        <taxon>Balanidae</taxon>
        <taxon>Amphibalaninae</taxon>
        <taxon>Amphibalanus</taxon>
    </lineage>
</organism>
<dbReference type="OrthoDB" id="1915767at2759"/>
<feature type="domain" description="G-protein coupled receptors family 1 profile" evidence="11">
    <location>
        <begin position="64"/>
        <end position="174"/>
    </location>
</feature>
<dbReference type="InterPro" id="IPR000276">
    <property type="entry name" value="GPCR_Rhodpsn"/>
</dbReference>
<evidence type="ECO:0000256" key="8">
    <source>
        <dbReference type="ARBA" id="ARBA00023170"/>
    </source>
</evidence>
<dbReference type="PANTHER" id="PTHR24228">
    <property type="entry name" value="B2 BRADYKININ RECEPTOR/ANGIOTENSIN II RECEPTOR"/>
    <property type="match status" value="1"/>
</dbReference>
<keyword evidence="4 10" id="KW-0812">Transmembrane</keyword>
<keyword evidence="3" id="KW-1003">Cell membrane</keyword>
<name>A0A6A4XDB6_AMPAM</name>
<comment type="subcellular location">
    <subcellularLocation>
        <location evidence="1">Cell membrane</location>
        <topology evidence="1">Multi-pass membrane protein</topology>
    </subcellularLocation>
</comment>
<evidence type="ECO:0000256" key="2">
    <source>
        <dbReference type="ARBA" id="ARBA00010663"/>
    </source>
</evidence>
<feature type="transmembrane region" description="Helical" evidence="10">
    <location>
        <begin position="81"/>
        <end position="99"/>
    </location>
</feature>
<feature type="transmembrane region" description="Helical" evidence="10">
    <location>
        <begin position="51"/>
        <end position="74"/>
    </location>
</feature>
<dbReference type="EMBL" id="VIIS01000114">
    <property type="protein sequence ID" value="KAF0313108.1"/>
    <property type="molecule type" value="Genomic_DNA"/>
</dbReference>
<feature type="transmembrane region" description="Helical" evidence="10">
    <location>
        <begin position="155"/>
        <end position="174"/>
    </location>
</feature>
<keyword evidence="6" id="KW-0297">G-protein coupled receptor</keyword>
<dbReference type="PRINTS" id="PR00237">
    <property type="entry name" value="GPCRRHODOPSN"/>
</dbReference>
<dbReference type="InterPro" id="IPR017452">
    <property type="entry name" value="GPCR_Rhodpsn_7TM"/>
</dbReference>
<comment type="caution">
    <text evidence="12">The sequence shown here is derived from an EMBL/GenBank/DDBJ whole genome shotgun (WGS) entry which is preliminary data.</text>
</comment>
<keyword evidence="5 10" id="KW-1133">Transmembrane helix</keyword>
<keyword evidence="8" id="KW-0675">Receptor</keyword>
<evidence type="ECO:0000256" key="10">
    <source>
        <dbReference type="SAM" id="Phobius"/>
    </source>
</evidence>
<accession>A0A6A4XDB6</accession>
<feature type="transmembrane region" description="Helical" evidence="10">
    <location>
        <begin position="281"/>
        <end position="305"/>
    </location>
</feature>
<feature type="transmembrane region" description="Helical" evidence="10">
    <location>
        <begin position="240"/>
        <end position="261"/>
    </location>
</feature>
<dbReference type="Proteomes" id="UP000440578">
    <property type="component" value="Unassembled WGS sequence"/>
</dbReference>
<evidence type="ECO:0000256" key="3">
    <source>
        <dbReference type="ARBA" id="ARBA00022475"/>
    </source>
</evidence>
<dbReference type="GO" id="GO:0004930">
    <property type="term" value="F:G protein-coupled receptor activity"/>
    <property type="evidence" value="ECO:0007669"/>
    <property type="project" value="UniProtKB-KW"/>
</dbReference>
<sequence length="319" mass="34888">MATTAETFNSTSSCVHELPELQCHWTEPGTEPVCSAGEADRRAGQLHAVTVLLTGLILPVSVLLNLAVVVTVILNRKLHTIINALVVVLGVSNLVWTGLPIVVLQQMKHLEPVLCAVRASIFIITRGVNFTVIVSITLLRYLMVVRNHSYPANTFNVMLFVTIAVMPAVVKWLIRRSHEVTSCSPVVARNPDGFLIIAKFESSIDLVTGLIALVEYGGGLFILGFCYTRILPRPATRVDLVATLSMTAFIVILFLVIFPYTLGVGLVNSRSVCVITAEMRIVMLLIVLISSSLGAVLSPVVLVLFSADFRRAFRRFVCF</sequence>
<proteinExistence type="inferred from homology"/>
<evidence type="ECO:0000256" key="4">
    <source>
        <dbReference type="ARBA" id="ARBA00022692"/>
    </source>
</evidence>
<evidence type="ECO:0000256" key="1">
    <source>
        <dbReference type="ARBA" id="ARBA00004651"/>
    </source>
</evidence>
<evidence type="ECO:0000256" key="7">
    <source>
        <dbReference type="ARBA" id="ARBA00023136"/>
    </source>
</evidence>
<keyword evidence="7 10" id="KW-0472">Membrane</keyword>
<keyword evidence="9" id="KW-0807">Transducer</keyword>
<dbReference type="AlphaFoldDB" id="A0A6A4XDB6"/>
<evidence type="ECO:0000256" key="9">
    <source>
        <dbReference type="ARBA" id="ARBA00023224"/>
    </source>
</evidence>
<feature type="transmembrane region" description="Helical" evidence="10">
    <location>
        <begin position="206"/>
        <end position="228"/>
    </location>
</feature>
<evidence type="ECO:0000313" key="13">
    <source>
        <dbReference type="Proteomes" id="UP000440578"/>
    </source>
</evidence>
<dbReference type="GO" id="GO:0005886">
    <property type="term" value="C:plasma membrane"/>
    <property type="evidence" value="ECO:0007669"/>
    <property type="project" value="UniProtKB-SubCell"/>
</dbReference>
<evidence type="ECO:0000313" key="12">
    <source>
        <dbReference type="EMBL" id="KAF0313108.1"/>
    </source>
</evidence>
<evidence type="ECO:0000259" key="11">
    <source>
        <dbReference type="PROSITE" id="PS50262"/>
    </source>
</evidence>